<dbReference type="InterPro" id="IPR051539">
    <property type="entry name" value="T4SS-coupling_protein"/>
</dbReference>
<gene>
    <name evidence="9" type="ORF">GCM10009827_117120</name>
</gene>
<dbReference type="InterPro" id="IPR027417">
    <property type="entry name" value="P-loop_NTPase"/>
</dbReference>
<feature type="region of interest" description="Disordered" evidence="6">
    <location>
        <begin position="610"/>
        <end position="672"/>
    </location>
</feature>
<feature type="transmembrane region" description="Helical" evidence="7">
    <location>
        <begin position="21"/>
        <end position="42"/>
    </location>
</feature>
<dbReference type="PANTHER" id="PTHR37937">
    <property type="entry name" value="CONJUGATIVE TRANSFER: DNA TRANSPORT"/>
    <property type="match status" value="1"/>
</dbReference>
<evidence type="ECO:0000256" key="6">
    <source>
        <dbReference type="SAM" id="MobiDB-lite"/>
    </source>
</evidence>
<name>A0ABP4P8I8_9ACTN</name>
<evidence type="ECO:0000256" key="3">
    <source>
        <dbReference type="ARBA" id="ARBA00022692"/>
    </source>
</evidence>
<dbReference type="InterPro" id="IPR032689">
    <property type="entry name" value="TraG-D_C"/>
</dbReference>
<comment type="subcellular location">
    <subcellularLocation>
        <location evidence="1">Cell membrane</location>
        <topology evidence="1">Multi-pass membrane protein</topology>
    </subcellularLocation>
</comment>
<evidence type="ECO:0000256" key="2">
    <source>
        <dbReference type="ARBA" id="ARBA00022475"/>
    </source>
</evidence>
<keyword evidence="4 7" id="KW-1133">Transmembrane helix</keyword>
<dbReference type="CDD" id="cd01127">
    <property type="entry name" value="TrwB_TraG_TraD_VirD4"/>
    <property type="match status" value="1"/>
</dbReference>
<organism evidence="9 10">
    <name type="scientific">Dactylosporangium maewongense</name>
    <dbReference type="NCBI Taxonomy" id="634393"/>
    <lineage>
        <taxon>Bacteria</taxon>
        <taxon>Bacillati</taxon>
        <taxon>Actinomycetota</taxon>
        <taxon>Actinomycetes</taxon>
        <taxon>Micromonosporales</taxon>
        <taxon>Micromonosporaceae</taxon>
        <taxon>Dactylosporangium</taxon>
    </lineage>
</organism>
<comment type="caution">
    <text evidence="9">The sequence shown here is derived from an EMBL/GenBank/DDBJ whole genome shotgun (WGS) entry which is preliminary data.</text>
</comment>
<feature type="transmembrane region" description="Helical" evidence="7">
    <location>
        <begin position="54"/>
        <end position="70"/>
    </location>
</feature>
<dbReference type="Pfam" id="PF12696">
    <property type="entry name" value="TraG-D_C"/>
    <property type="match status" value="1"/>
</dbReference>
<protein>
    <recommendedName>
        <fullName evidence="8">TraD/TraG TraM recognition site domain-containing protein</fullName>
    </recommendedName>
</protein>
<evidence type="ECO:0000259" key="8">
    <source>
        <dbReference type="Pfam" id="PF12696"/>
    </source>
</evidence>
<feature type="compositionally biased region" description="Low complexity" evidence="6">
    <location>
        <begin position="619"/>
        <end position="636"/>
    </location>
</feature>
<dbReference type="Gene3D" id="3.40.50.300">
    <property type="entry name" value="P-loop containing nucleotide triphosphate hydrolases"/>
    <property type="match status" value="1"/>
</dbReference>
<evidence type="ECO:0000256" key="1">
    <source>
        <dbReference type="ARBA" id="ARBA00004651"/>
    </source>
</evidence>
<accession>A0ABP4P8I8</accession>
<evidence type="ECO:0000256" key="7">
    <source>
        <dbReference type="SAM" id="Phobius"/>
    </source>
</evidence>
<dbReference type="SUPFAM" id="SSF52540">
    <property type="entry name" value="P-loop containing nucleoside triphosphate hydrolases"/>
    <property type="match status" value="1"/>
</dbReference>
<keyword evidence="2" id="KW-1003">Cell membrane</keyword>
<keyword evidence="5 7" id="KW-0472">Membrane</keyword>
<dbReference type="RefSeq" id="WP_344515439.1">
    <property type="nucleotide sequence ID" value="NZ_BAAAQD010000056.1"/>
</dbReference>
<evidence type="ECO:0000256" key="5">
    <source>
        <dbReference type="ARBA" id="ARBA00023136"/>
    </source>
</evidence>
<evidence type="ECO:0000313" key="10">
    <source>
        <dbReference type="Proteomes" id="UP001501470"/>
    </source>
</evidence>
<dbReference type="PANTHER" id="PTHR37937:SF1">
    <property type="entry name" value="CONJUGATIVE TRANSFER: DNA TRANSPORT"/>
    <property type="match status" value="1"/>
</dbReference>
<dbReference type="Proteomes" id="UP001501470">
    <property type="component" value="Unassembled WGS sequence"/>
</dbReference>
<feature type="domain" description="TraD/TraG TraM recognition site" evidence="8">
    <location>
        <begin position="430"/>
        <end position="548"/>
    </location>
</feature>
<evidence type="ECO:0000313" key="9">
    <source>
        <dbReference type="EMBL" id="GAA1575798.1"/>
    </source>
</evidence>
<evidence type="ECO:0000256" key="4">
    <source>
        <dbReference type="ARBA" id="ARBA00022989"/>
    </source>
</evidence>
<proteinExistence type="predicted"/>
<keyword evidence="3 7" id="KW-0812">Transmembrane</keyword>
<keyword evidence="10" id="KW-1185">Reference proteome</keyword>
<dbReference type="EMBL" id="BAAAQD010000056">
    <property type="protein sequence ID" value="GAA1575798.1"/>
    <property type="molecule type" value="Genomic_DNA"/>
</dbReference>
<sequence>MSLSQQPVQPRASAGAIPLTPFVVLGAAWGAIGVTWLAWAAGALTATVTGGRTGPGYGAAFVTALLHGRWKVMYPDVNRMAVGVVFGLFLAMAAAPVIVGWVWWERHRTQADDPLPSLARPHEVADLTPAGVTKRALQLRPSLAGTPANDLPAAQTGLALGTMQRPHGRFGPQLRASWEDGIVAIMGPRAQKTTAIAVPLILDAPGPVVATSNKADLWATTSAARARVGRVWAFDPQGITRVGQRWWWNPLTAVSSVEDAARVASHFVQPLRRDRGEDFWLLAAEDLLTSFFLAAAVSHGSMSDVQAWLADASEDQPVGILFAHGYPEVARALRGRQNGAPETRDGIYETARTAARCLQDPRIMAWVNEPADNELERFDPDAFPVGSDTLYLLSKDGAGSSGPLVAALTDQVMRHGVRRAEARGGRLDPPMLAMLDEAANICPLADLPLLYSHYGSRSIVLVTILQTYQQGSTVWGDKGMGTLWGAATVKLIGAGGDDPRFAADVSSLIGEHDVATMSLTRDGNGNVSRQVSVRRQRIMGPEDVRALKRGTAILLASGARPALLRLDPWFRQPGAPALELATAKAITQISDAAERERLLADLAQDGVQLPAAPAPPVLGAPNSTPPSASAAPSTRSGAGGVQMSDDDEGGPGAARRTAKPSAPQFRGPTRQP</sequence>
<feature type="transmembrane region" description="Helical" evidence="7">
    <location>
        <begin position="82"/>
        <end position="104"/>
    </location>
</feature>
<reference evidence="10" key="1">
    <citation type="journal article" date="2019" name="Int. J. Syst. Evol. Microbiol.">
        <title>The Global Catalogue of Microorganisms (GCM) 10K type strain sequencing project: providing services to taxonomists for standard genome sequencing and annotation.</title>
        <authorList>
            <consortium name="The Broad Institute Genomics Platform"/>
            <consortium name="The Broad Institute Genome Sequencing Center for Infectious Disease"/>
            <person name="Wu L."/>
            <person name="Ma J."/>
        </authorList>
    </citation>
    <scope>NUCLEOTIDE SEQUENCE [LARGE SCALE GENOMIC DNA]</scope>
    <source>
        <strain evidence="10">JCM 15933</strain>
    </source>
</reference>